<reference evidence="2 3" key="1">
    <citation type="submission" date="2022-11" db="EMBL/GenBank/DDBJ databases">
        <title>Viruses from the air-sea interface of a natural surface slick.</title>
        <authorList>
            <person name="Rahlff J."/>
            <person name="Holmfeldt K."/>
        </authorList>
    </citation>
    <scope>NUCLEOTIDE SEQUENCE [LARGE SCALE GENOMIC DNA]</scope>
    <source>
        <strain evidence="2 3">SMS4</strain>
    </source>
</reference>
<dbReference type="Proteomes" id="UP001231109">
    <property type="component" value="Unassembled WGS sequence"/>
</dbReference>
<name>A0ABT9I6L8_9GAMM</name>
<dbReference type="RefSeq" id="WP_305977824.1">
    <property type="nucleotide sequence ID" value="NZ_JAPJDZ010000266.1"/>
</dbReference>
<accession>A0ABT9I6L8</accession>
<keyword evidence="1" id="KW-0732">Signal</keyword>
<evidence type="ECO:0000313" key="2">
    <source>
        <dbReference type="EMBL" id="MDP5138723.1"/>
    </source>
</evidence>
<sequence>MRYFTIVTLLMCCFFTNSAIANNDKSNIDYIPVGDVPKSTMEEIKKTVDSHKNRIIKNFKVNNMPDVTVKVWQDRNQFEVKYGDDAEYVQGYVVQSAWEARFFNGRPDLGLGVVHEYTHLVTLALNPSFNNNPRWLWEATAIYESGRPPIPNISSLKCFSEESFPTIGSLEQHPFNIYKVGYFLADFIVSKWGQESFGVFQASCHH</sequence>
<gene>
    <name evidence="2" type="ORF">ORJ04_22510</name>
</gene>
<protein>
    <submittedName>
        <fullName evidence="2">Uncharacterized protein</fullName>
    </submittedName>
</protein>
<organism evidence="2 3">
    <name type="scientific">Rheinheimera baltica</name>
    <dbReference type="NCBI Taxonomy" id="67576"/>
    <lineage>
        <taxon>Bacteria</taxon>
        <taxon>Pseudomonadati</taxon>
        <taxon>Pseudomonadota</taxon>
        <taxon>Gammaproteobacteria</taxon>
        <taxon>Chromatiales</taxon>
        <taxon>Chromatiaceae</taxon>
        <taxon>Rheinheimera</taxon>
    </lineage>
</organism>
<comment type="caution">
    <text evidence="2">The sequence shown here is derived from an EMBL/GenBank/DDBJ whole genome shotgun (WGS) entry which is preliminary data.</text>
</comment>
<feature type="chain" id="PRO_5046470454" evidence="1">
    <location>
        <begin position="22"/>
        <end position="206"/>
    </location>
</feature>
<dbReference type="EMBL" id="JAPJDZ010000266">
    <property type="protein sequence ID" value="MDP5138723.1"/>
    <property type="molecule type" value="Genomic_DNA"/>
</dbReference>
<evidence type="ECO:0000256" key="1">
    <source>
        <dbReference type="SAM" id="SignalP"/>
    </source>
</evidence>
<proteinExistence type="predicted"/>
<keyword evidence="3" id="KW-1185">Reference proteome</keyword>
<feature type="signal peptide" evidence="1">
    <location>
        <begin position="1"/>
        <end position="21"/>
    </location>
</feature>
<evidence type="ECO:0000313" key="3">
    <source>
        <dbReference type="Proteomes" id="UP001231109"/>
    </source>
</evidence>